<organism evidence="2 3">
    <name type="scientific">Psophocarpus tetragonolobus</name>
    <name type="common">Winged bean</name>
    <name type="synonym">Dolichos tetragonolobus</name>
    <dbReference type="NCBI Taxonomy" id="3891"/>
    <lineage>
        <taxon>Eukaryota</taxon>
        <taxon>Viridiplantae</taxon>
        <taxon>Streptophyta</taxon>
        <taxon>Embryophyta</taxon>
        <taxon>Tracheophyta</taxon>
        <taxon>Spermatophyta</taxon>
        <taxon>Magnoliopsida</taxon>
        <taxon>eudicotyledons</taxon>
        <taxon>Gunneridae</taxon>
        <taxon>Pentapetalae</taxon>
        <taxon>rosids</taxon>
        <taxon>fabids</taxon>
        <taxon>Fabales</taxon>
        <taxon>Fabaceae</taxon>
        <taxon>Papilionoideae</taxon>
        <taxon>50 kb inversion clade</taxon>
        <taxon>NPAAA clade</taxon>
        <taxon>indigoferoid/millettioid clade</taxon>
        <taxon>Phaseoleae</taxon>
        <taxon>Psophocarpus</taxon>
    </lineage>
</organism>
<keyword evidence="1" id="KW-1133">Transmembrane helix</keyword>
<evidence type="ECO:0000313" key="3">
    <source>
        <dbReference type="Proteomes" id="UP001386955"/>
    </source>
</evidence>
<feature type="transmembrane region" description="Helical" evidence="1">
    <location>
        <begin position="31"/>
        <end position="51"/>
    </location>
</feature>
<reference evidence="2 3" key="1">
    <citation type="submission" date="2024-01" db="EMBL/GenBank/DDBJ databases">
        <title>The genomes of 5 underutilized Papilionoideae crops provide insights into root nodulation and disease resistanc.</title>
        <authorList>
            <person name="Jiang F."/>
        </authorList>
    </citation>
    <scope>NUCLEOTIDE SEQUENCE [LARGE SCALE GENOMIC DNA]</scope>
    <source>
        <strain evidence="2">DUOXIRENSHENG_FW03</strain>
        <tissue evidence="2">Leaves</tissue>
    </source>
</reference>
<sequence length="95" mass="11255">MRTRIISNYQAISVDHLECFTNSNHSTIRGYIAFCFLLFYNYIVLTSYWQFFPSKPKLSSQYCHQQINAIKSMKYEQQNRYVAEAKLTQFSTGCQ</sequence>
<name>A0AAN9XMD7_PSOTE</name>
<evidence type="ECO:0008006" key="4">
    <source>
        <dbReference type="Google" id="ProtNLM"/>
    </source>
</evidence>
<accession>A0AAN9XMD7</accession>
<gene>
    <name evidence="2" type="ORF">VNO78_18638</name>
</gene>
<proteinExistence type="predicted"/>
<keyword evidence="1" id="KW-0472">Membrane</keyword>
<keyword evidence="3" id="KW-1185">Reference proteome</keyword>
<keyword evidence="1" id="KW-0812">Transmembrane</keyword>
<comment type="caution">
    <text evidence="2">The sequence shown here is derived from an EMBL/GenBank/DDBJ whole genome shotgun (WGS) entry which is preliminary data.</text>
</comment>
<dbReference type="Proteomes" id="UP001386955">
    <property type="component" value="Unassembled WGS sequence"/>
</dbReference>
<protein>
    <recommendedName>
        <fullName evidence="4">Transmembrane protein</fullName>
    </recommendedName>
</protein>
<evidence type="ECO:0000313" key="2">
    <source>
        <dbReference type="EMBL" id="KAK7397466.1"/>
    </source>
</evidence>
<dbReference type="AlphaFoldDB" id="A0AAN9XMD7"/>
<dbReference type="EMBL" id="JAYMYS010000004">
    <property type="protein sequence ID" value="KAK7397466.1"/>
    <property type="molecule type" value="Genomic_DNA"/>
</dbReference>
<evidence type="ECO:0000256" key="1">
    <source>
        <dbReference type="SAM" id="Phobius"/>
    </source>
</evidence>